<dbReference type="EMBL" id="JQIF01000014">
    <property type="protein sequence ID" value="KGJ54606.1"/>
    <property type="molecule type" value="Genomic_DNA"/>
</dbReference>
<reference evidence="5 8" key="1">
    <citation type="submission" date="2014-08" db="EMBL/GenBank/DDBJ databases">
        <title>Clostridium innocuum, an unnegligible vancomycin-resistant pathogen causing extra-intestinal infections.</title>
        <authorList>
            <person name="Feng Y."/>
            <person name="Chiu C.-H."/>
        </authorList>
    </citation>
    <scope>NUCLEOTIDE SEQUENCE [LARGE SCALE GENOMIC DNA]</scope>
    <source>
        <strain evidence="5 8">AN88</strain>
    </source>
</reference>
<comment type="cofactor">
    <cofactor evidence="1">
        <name>thiamine diphosphate</name>
        <dbReference type="ChEBI" id="CHEBI:58937"/>
    </cofactor>
</comment>
<dbReference type="InterPro" id="IPR033248">
    <property type="entry name" value="Transketolase_C"/>
</dbReference>
<evidence type="ECO:0000313" key="9">
    <source>
        <dbReference type="Proteomes" id="UP000503330"/>
    </source>
</evidence>
<keyword evidence="3" id="KW-0786">Thiamine pyrophosphate</keyword>
<dbReference type="Pfam" id="PF02780">
    <property type="entry name" value="Transketolase_C"/>
    <property type="match status" value="1"/>
</dbReference>
<evidence type="ECO:0000256" key="2">
    <source>
        <dbReference type="ARBA" id="ARBA00007131"/>
    </source>
</evidence>
<evidence type="ECO:0000313" key="6">
    <source>
        <dbReference type="EMBL" id="MZH54873.1"/>
    </source>
</evidence>
<evidence type="ECO:0000259" key="4">
    <source>
        <dbReference type="SMART" id="SM00861"/>
    </source>
</evidence>
<comment type="similarity">
    <text evidence="2">Belongs to the transketolase family.</text>
</comment>
<dbReference type="PANTHER" id="PTHR43825">
    <property type="entry name" value="PYRUVATE DEHYDROGENASE E1 COMPONENT"/>
    <property type="match status" value="1"/>
</dbReference>
<reference evidence="6" key="2">
    <citation type="journal article" date="2019" name="Nat. Med.">
        <title>A library of human gut bacterial isolates paired with longitudinal multiomics data enables mechanistic microbiome research.</title>
        <authorList>
            <person name="Poyet M."/>
            <person name="Groussin M."/>
            <person name="Gibbons S.M."/>
            <person name="Avila-Pacheco J."/>
            <person name="Jiang X."/>
            <person name="Kearney S.M."/>
            <person name="Perrotta A.R."/>
            <person name="Berdy B."/>
            <person name="Zhao S."/>
            <person name="Lieberman T.D."/>
            <person name="Swanson P.K."/>
            <person name="Smith M."/>
            <person name="Roesemann S."/>
            <person name="Alexander J.E."/>
            <person name="Rich S.A."/>
            <person name="Livny J."/>
            <person name="Vlamakis H."/>
            <person name="Clish C."/>
            <person name="Bullock K."/>
            <person name="Deik A."/>
            <person name="Scott J."/>
            <person name="Pierce K.A."/>
            <person name="Xavier R.J."/>
            <person name="Alm E.J."/>
        </authorList>
    </citation>
    <scope>NUCLEOTIDE SEQUENCE</scope>
    <source>
        <strain evidence="6">BIOML-A12</strain>
    </source>
</reference>
<dbReference type="InterPro" id="IPR005475">
    <property type="entry name" value="Transketolase-like_Pyr-bd"/>
</dbReference>
<evidence type="ECO:0000256" key="3">
    <source>
        <dbReference type="ARBA" id="ARBA00023052"/>
    </source>
</evidence>
<dbReference type="RefSeq" id="WP_002606976.1">
    <property type="nucleotide sequence ID" value="NZ_BAAACC010000012.1"/>
</dbReference>
<proteinExistence type="inferred from homology"/>
<dbReference type="Proteomes" id="UP000503330">
    <property type="component" value="Chromosome"/>
</dbReference>
<dbReference type="FunFam" id="3.40.50.970:FF:000129">
    <property type="entry name" value="Transketolase"/>
    <property type="match status" value="1"/>
</dbReference>
<dbReference type="EMBL" id="WWTN01000004">
    <property type="protein sequence ID" value="MZH54873.1"/>
    <property type="molecule type" value="Genomic_DNA"/>
</dbReference>
<evidence type="ECO:0000313" key="8">
    <source>
        <dbReference type="Proteomes" id="UP000030008"/>
    </source>
</evidence>
<dbReference type="Gene3D" id="3.40.50.970">
    <property type="match status" value="1"/>
</dbReference>
<evidence type="ECO:0000256" key="1">
    <source>
        <dbReference type="ARBA" id="ARBA00001964"/>
    </source>
</evidence>
<dbReference type="InterPro" id="IPR051157">
    <property type="entry name" value="PDH/Transketolase"/>
</dbReference>
<protein>
    <submittedName>
        <fullName evidence="6">Alpha-ketoacid dehydrogenase subunit beta</fullName>
    </submittedName>
    <submittedName>
        <fullName evidence="5">Transketolase</fullName>
    </submittedName>
</protein>
<dbReference type="SMART" id="SM00861">
    <property type="entry name" value="Transket_pyr"/>
    <property type="match status" value="1"/>
</dbReference>
<dbReference type="PANTHER" id="PTHR43825:SF1">
    <property type="entry name" value="TRANSKETOLASE-LIKE PYRIMIDINE-BINDING DOMAIN-CONTAINING PROTEIN"/>
    <property type="match status" value="1"/>
</dbReference>
<dbReference type="SUPFAM" id="SSF52922">
    <property type="entry name" value="TK C-terminal domain-like"/>
    <property type="match status" value="1"/>
</dbReference>
<evidence type="ECO:0000313" key="7">
    <source>
        <dbReference type="EMBL" id="QJA01190.1"/>
    </source>
</evidence>
<dbReference type="EMBL" id="CP048838">
    <property type="protein sequence ID" value="QJA01190.1"/>
    <property type="molecule type" value="Genomic_DNA"/>
</dbReference>
<dbReference type="CDD" id="cd07033">
    <property type="entry name" value="TPP_PYR_DXS_TK_like"/>
    <property type="match status" value="1"/>
</dbReference>
<organism evidence="5 8">
    <name type="scientific">Clostridium innocuum</name>
    <dbReference type="NCBI Taxonomy" id="1522"/>
    <lineage>
        <taxon>Bacteria</taxon>
        <taxon>Bacillati</taxon>
        <taxon>Bacillota</taxon>
        <taxon>Clostridia</taxon>
        <taxon>Eubacteriales</taxon>
        <taxon>Clostridiaceae</taxon>
        <taxon>Clostridium</taxon>
    </lineage>
</organism>
<gene>
    <name evidence="5" type="ORF">CIAN88_02985</name>
    <name evidence="7" type="ORF">G4D54_01555</name>
    <name evidence="6" type="ORF">GT664_03645</name>
</gene>
<feature type="domain" description="Transketolase-like pyrimidine-binding" evidence="4">
    <location>
        <begin position="13"/>
        <end position="178"/>
    </location>
</feature>
<reference evidence="7 9" key="3">
    <citation type="submission" date="2020-02" db="EMBL/GenBank/DDBJ databases">
        <authorList>
            <person name="Kociolek L.K."/>
            <person name="Ozer E.A."/>
        </authorList>
    </citation>
    <scope>NUCLEOTIDE SEQUENCE [LARGE SCALE GENOMIC DNA]</scope>
    <source>
        <strain evidence="7 9">ATCC 14501</strain>
    </source>
</reference>
<dbReference type="Proteomes" id="UP000030008">
    <property type="component" value="Unassembled WGS sequence"/>
</dbReference>
<sequence>MFTLSKDRSKKGKELRMVVVETLQDMMKSDAQVVAMEADLGGASGFTKIQKSNPDRFIQCGISEANMTGVAAGLSVTGFKPYLHTFGPFASRRIYDQIFLSGAYAGNTMNIYGSDPGFTAGPNGGTHTTWEDVALMRAIPHAVVCDAADEVQLDWIIREFARMEGVHYIRANRKDVRNVYEKGSTFEMGKGNIVREGSDVLIISAGQLVSDALDCAEVLSKQGISVEVIDMFCIKPLDEELIIREAAGKKAVVTFENHSIIGGLGSAVAEVLAENNISVKFKRHGVKERFGAVGTPEFLQKEFRLTAEDLLQTVENTLK</sequence>
<dbReference type="Gene3D" id="3.40.50.920">
    <property type="match status" value="1"/>
</dbReference>
<name>A0A099IAK0_CLOIN</name>
<accession>A0A099IAK0</accession>
<evidence type="ECO:0000313" key="5">
    <source>
        <dbReference type="EMBL" id="KGJ54606.1"/>
    </source>
</evidence>
<dbReference type="SUPFAM" id="SSF52518">
    <property type="entry name" value="Thiamin diphosphate-binding fold (THDP-binding)"/>
    <property type="match status" value="1"/>
</dbReference>
<dbReference type="InterPro" id="IPR029061">
    <property type="entry name" value="THDP-binding"/>
</dbReference>
<dbReference type="GeneID" id="61924182"/>
<dbReference type="InterPro" id="IPR009014">
    <property type="entry name" value="Transketo_C/PFOR_II"/>
</dbReference>
<dbReference type="AlphaFoldDB" id="A0A099IAK0"/>
<dbReference type="Proteomes" id="UP000604383">
    <property type="component" value="Unassembled WGS sequence"/>
</dbReference>
<dbReference type="Pfam" id="PF02779">
    <property type="entry name" value="Transket_pyr"/>
    <property type="match status" value="1"/>
</dbReference>